<evidence type="ECO:0000313" key="8">
    <source>
        <dbReference type="EMBL" id="MXQ91175.1"/>
    </source>
</evidence>
<dbReference type="PANTHER" id="PTHR10720">
    <property type="entry name" value="HEME OXYGENASE"/>
    <property type="match status" value="1"/>
</dbReference>
<dbReference type="GO" id="GO:0005789">
    <property type="term" value="C:endoplasmic reticulum membrane"/>
    <property type="evidence" value="ECO:0007669"/>
    <property type="project" value="UniProtKB-SubCell"/>
</dbReference>
<dbReference type="AlphaFoldDB" id="A0A6B0RMS6"/>
<evidence type="ECO:0000256" key="4">
    <source>
        <dbReference type="ARBA" id="ARBA00040247"/>
    </source>
</evidence>
<evidence type="ECO:0000256" key="2">
    <source>
        <dbReference type="ARBA" id="ARBA00037361"/>
    </source>
</evidence>
<comment type="catalytic activity">
    <reaction evidence="6">
        <text>heme b + 3 reduced [NADPH--hemoprotein reductase] + 3 O2 = biliverdin IXalpha + CO + Fe(2+) + 3 oxidized [NADPH--hemoprotein reductase] + 3 H2O + H(+)</text>
        <dbReference type="Rhea" id="RHEA:21764"/>
        <dbReference type="Rhea" id="RHEA-COMP:11964"/>
        <dbReference type="Rhea" id="RHEA-COMP:11965"/>
        <dbReference type="ChEBI" id="CHEBI:15377"/>
        <dbReference type="ChEBI" id="CHEBI:15378"/>
        <dbReference type="ChEBI" id="CHEBI:15379"/>
        <dbReference type="ChEBI" id="CHEBI:17245"/>
        <dbReference type="ChEBI" id="CHEBI:29033"/>
        <dbReference type="ChEBI" id="CHEBI:57618"/>
        <dbReference type="ChEBI" id="CHEBI:57991"/>
        <dbReference type="ChEBI" id="CHEBI:58210"/>
        <dbReference type="ChEBI" id="CHEBI:60344"/>
        <dbReference type="EC" id="1.14.14.18"/>
    </reaction>
    <physiologicalReaction direction="left-to-right" evidence="6">
        <dbReference type="Rhea" id="RHEA:21765"/>
    </physiologicalReaction>
</comment>
<name>A0A6B0RMS6_9CETA</name>
<comment type="subunit">
    <text evidence="5">Homodimer and higher order homooligomer. Oligomerization is crucial for its stability and function in the endoplasmic reticulum. Interacts with FLVCR2; this interaction is potentiated in the presence of heme.</text>
</comment>
<evidence type="ECO:0000256" key="3">
    <source>
        <dbReference type="ARBA" id="ARBA00037869"/>
    </source>
</evidence>
<dbReference type="Gene3D" id="1.20.910.10">
    <property type="entry name" value="Heme oxygenase-like"/>
    <property type="match status" value="1"/>
</dbReference>
<dbReference type="GO" id="GO:0042167">
    <property type="term" value="P:heme catabolic process"/>
    <property type="evidence" value="ECO:0007669"/>
    <property type="project" value="TreeGrafter"/>
</dbReference>
<reference evidence="8" key="1">
    <citation type="submission" date="2019-10" db="EMBL/GenBank/DDBJ databases">
        <title>The sequence and de novo assembly of the wild yak genome.</title>
        <authorList>
            <person name="Liu Y."/>
        </authorList>
    </citation>
    <scope>NUCLEOTIDE SEQUENCE [LARGE SCALE GENOMIC DNA]</scope>
    <source>
        <strain evidence="8">WY2019</strain>
    </source>
</reference>
<keyword evidence="9" id="KW-1185">Reference proteome</keyword>
<dbReference type="InterPro" id="IPR002051">
    <property type="entry name" value="Haem_Oase"/>
</dbReference>
<feature type="region of interest" description="Disordered" evidence="7">
    <location>
        <begin position="46"/>
        <end position="77"/>
    </location>
</feature>
<keyword evidence="1" id="KW-0256">Endoplasmic reticulum</keyword>
<comment type="caution">
    <text evidence="8">The sequence shown here is derived from an EMBL/GenBank/DDBJ whole genome shotgun (WGS) entry which is preliminary data.</text>
</comment>
<evidence type="ECO:0000313" key="9">
    <source>
        <dbReference type="Proteomes" id="UP000322234"/>
    </source>
</evidence>
<protein>
    <recommendedName>
        <fullName evidence="4">Heme oxygenase 1</fullName>
    </recommendedName>
</protein>
<evidence type="ECO:0000256" key="5">
    <source>
        <dbReference type="ARBA" id="ARBA00046441"/>
    </source>
</evidence>
<dbReference type="PRINTS" id="PR00088">
    <property type="entry name" value="HAEMOXYGNASE"/>
</dbReference>
<dbReference type="InterPro" id="IPR016053">
    <property type="entry name" value="Haem_Oase-like"/>
</dbReference>
<dbReference type="Pfam" id="PF01126">
    <property type="entry name" value="Heme_oxygenase"/>
    <property type="match status" value="1"/>
</dbReference>
<evidence type="ECO:0000256" key="1">
    <source>
        <dbReference type="ARBA" id="ARBA00022824"/>
    </source>
</evidence>
<comment type="subcellular location">
    <subcellularLocation>
        <location evidence="3">Endoplasmic reticulum membrane</location>
        <topology evidence="3">Single-pass type IV membrane protein</topology>
        <orientation evidence="3">Cytoplasmic side</orientation>
    </subcellularLocation>
</comment>
<evidence type="ECO:0000256" key="7">
    <source>
        <dbReference type="SAM" id="MobiDB-lite"/>
    </source>
</evidence>
<dbReference type="PANTHER" id="PTHR10720:SF1">
    <property type="entry name" value="HEME OXYGENASE 1"/>
    <property type="match status" value="1"/>
</dbReference>
<dbReference type="GO" id="GO:0020037">
    <property type="term" value="F:heme binding"/>
    <property type="evidence" value="ECO:0007669"/>
    <property type="project" value="TreeGrafter"/>
</dbReference>
<accession>A0A6B0RMS6</accession>
<dbReference type="GO" id="GO:0006979">
    <property type="term" value="P:response to oxidative stress"/>
    <property type="evidence" value="ECO:0007669"/>
    <property type="project" value="TreeGrafter"/>
</dbReference>
<organism evidence="8 9">
    <name type="scientific">Bos mutus</name>
    <name type="common">wild yak</name>
    <dbReference type="NCBI Taxonomy" id="72004"/>
    <lineage>
        <taxon>Eukaryota</taxon>
        <taxon>Metazoa</taxon>
        <taxon>Chordata</taxon>
        <taxon>Craniata</taxon>
        <taxon>Vertebrata</taxon>
        <taxon>Euteleostomi</taxon>
        <taxon>Mammalia</taxon>
        <taxon>Eutheria</taxon>
        <taxon>Laurasiatheria</taxon>
        <taxon>Artiodactyla</taxon>
        <taxon>Ruminantia</taxon>
        <taxon>Pecora</taxon>
        <taxon>Bovidae</taxon>
        <taxon>Bovinae</taxon>
        <taxon>Bos</taxon>
    </lineage>
</organism>
<comment type="function">
    <text evidence="2">Catalyzes the oxidative cleavage of heme at the alpha-methene bridge carbon, released as carbon monoxide (CO), to generate biliverdin IXalpha, while releasing the central heme iron chelate as ferrous iron.</text>
</comment>
<gene>
    <name evidence="8" type="ORF">E5288_WYG006832</name>
</gene>
<dbReference type="GO" id="GO:0006788">
    <property type="term" value="P:heme oxidation"/>
    <property type="evidence" value="ECO:0007669"/>
    <property type="project" value="InterPro"/>
</dbReference>
<feature type="compositionally biased region" description="Basic residues" evidence="7">
    <location>
        <begin position="53"/>
        <end position="63"/>
    </location>
</feature>
<evidence type="ECO:0000256" key="6">
    <source>
        <dbReference type="ARBA" id="ARBA00047547"/>
    </source>
</evidence>
<dbReference type="Proteomes" id="UP000322234">
    <property type="component" value="Unassembled WGS sequence"/>
</dbReference>
<dbReference type="InterPro" id="IPR016084">
    <property type="entry name" value="Haem_Oase-like_multi-hlx"/>
</dbReference>
<dbReference type="SUPFAM" id="SSF48613">
    <property type="entry name" value="Heme oxygenase-like"/>
    <property type="match status" value="1"/>
</dbReference>
<sequence length="131" mass="14633">MASLHHVSLALEEEMEHNQENPVYAPPQLPGKLHRRAALEQEVAFQYGPAGKRASRMRRPPRTRCRDSKSSSCWWPTPTPATWATRPECHVLKKIAQKALGLPSSGGPGLLHFPQYHQRHRVQAASCTAPA</sequence>
<proteinExistence type="predicted"/>
<dbReference type="GO" id="GO:0004392">
    <property type="term" value="F:heme oxygenase (decyclizing) activity"/>
    <property type="evidence" value="ECO:0007669"/>
    <property type="project" value="UniProtKB-EC"/>
</dbReference>
<dbReference type="EMBL" id="VBQZ03000068">
    <property type="protein sequence ID" value="MXQ91175.1"/>
    <property type="molecule type" value="Genomic_DNA"/>
</dbReference>